<protein>
    <recommendedName>
        <fullName evidence="4">AA1-like domain-containing protein</fullName>
    </recommendedName>
</protein>
<organism evidence="2 3">
    <name type="scientific">Coleophoma cylindrospora</name>
    <dbReference type="NCBI Taxonomy" id="1849047"/>
    <lineage>
        <taxon>Eukaryota</taxon>
        <taxon>Fungi</taxon>
        <taxon>Dikarya</taxon>
        <taxon>Ascomycota</taxon>
        <taxon>Pezizomycotina</taxon>
        <taxon>Leotiomycetes</taxon>
        <taxon>Helotiales</taxon>
        <taxon>Dermateaceae</taxon>
        <taxon>Coleophoma</taxon>
    </lineage>
</organism>
<sequence>MLVTASILSLVSGSAIPVESELVARKAAGGPAIANVAVYPSYTCTGPTVAPSYDATIKSISVTEETCQVLSVPLGSAVSANLTQTPKTGVAGCYINFYKAGSCAVSFDNYYVGYAFQGTSVGSKLPCVNPMGAEAKGAIEITCF</sequence>
<keyword evidence="1" id="KW-0732">Signal</keyword>
<evidence type="ECO:0008006" key="4">
    <source>
        <dbReference type="Google" id="ProtNLM"/>
    </source>
</evidence>
<name>A0A3D8SF08_9HELO</name>
<dbReference type="AlphaFoldDB" id="A0A3D8SF08"/>
<evidence type="ECO:0000313" key="3">
    <source>
        <dbReference type="Proteomes" id="UP000256645"/>
    </source>
</evidence>
<keyword evidence="3" id="KW-1185">Reference proteome</keyword>
<evidence type="ECO:0000313" key="2">
    <source>
        <dbReference type="EMBL" id="RDW84930.1"/>
    </source>
</evidence>
<reference evidence="2 3" key="1">
    <citation type="journal article" date="2018" name="IMA Fungus">
        <title>IMA Genome-F 9: Draft genome sequence of Annulohypoxylon stygium, Aspergillus mulundensis, Berkeleyomyces basicola (syn. Thielaviopsis basicola), Ceratocystis smalleyi, two Cercospora beticola strains, Coleophoma cylindrospora, Fusarium fracticaudum, Phialophora cf. hyalina, and Morchella septimelata.</title>
        <authorList>
            <person name="Wingfield B.D."/>
            <person name="Bills G.F."/>
            <person name="Dong Y."/>
            <person name="Huang W."/>
            <person name="Nel W.J."/>
            <person name="Swalarsk-Parry B.S."/>
            <person name="Vaghefi N."/>
            <person name="Wilken P.M."/>
            <person name="An Z."/>
            <person name="de Beer Z.W."/>
            <person name="De Vos L."/>
            <person name="Chen L."/>
            <person name="Duong T.A."/>
            <person name="Gao Y."/>
            <person name="Hammerbacher A."/>
            <person name="Kikkert J.R."/>
            <person name="Li Y."/>
            <person name="Li H."/>
            <person name="Li K."/>
            <person name="Li Q."/>
            <person name="Liu X."/>
            <person name="Ma X."/>
            <person name="Naidoo K."/>
            <person name="Pethybridge S.J."/>
            <person name="Sun J."/>
            <person name="Steenkamp E.T."/>
            <person name="van der Nest M.A."/>
            <person name="van Wyk S."/>
            <person name="Wingfield M.J."/>
            <person name="Xiong C."/>
            <person name="Yue Q."/>
            <person name="Zhang X."/>
        </authorList>
    </citation>
    <scope>NUCLEOTIDE SEQUENCE [LARGE SCALE GENOMIC DNA]</scope>
    <source>
        <strain evidence="2 3">BP6252</strain>
    </source>
</reference>
<gene>
    <name evidence="2" type="ORF">BP6252_02520</name>
</gene>
<feature type="signal peptide" evidence="1">
    <location>
        <begin position="1"/>
        <end position="20"/>
    </location>
</feature>
<comment type="caution">
    <text evidence="2">The sequence shown here is derived from an EMBL/GenBank/DDBJ whole genome shotgun (WGS) entry which is preliminary data.</text>
</comment>
<dbReference type="Proteomes" id="UP000256645">
    <property type="component" value="Unassembled WGS sequence"/>
</dbReference>
<evidence type="ECO:0000256" key="1">
    <source>
        <dbReference type="SAM" id="SignalP"/>
    </source>
</evidence>
<dbReference type="EMBL" id="PDLM01000002">
    <property type="protein sequence ID" value="RDW84930.1"/>
    <property type="molecule type" value="Genomic_DNA"/>
</dbReference>
<accession>A0A3D8SF08</accession>
<dbReference type="OrthoDB" id="3515484at2759"/>
<proteinExistence type="predicted"/>
<feature type="chain" id="PRO_5017544895" description="AA1-like domain-containing protein" evidence="1">
    <location>
        <begin position="21"/>
        <end position="144"/>
    </location>
</feature>